<accession>A0A7X0KZE1</accession>
<evidence type="ECO:0000313" key="2">
    <source>
        <dbReference type="Proteomes" id="UP000546324"/>
    </source>
</evidence>
<protein>
    <submittedName>
        <fullName evidence="1">Uncharacterized protein</fullName>
    </submittedName>
</protein>
<comment type="caution">
    <text evidence="1">The sequence shown here is derived from an EMBL/GenBank/DDBJ whole genome shotgun (WGS) entry which is preliminary data.</text>
</comment>
<sequence>MVEPGAFRTSSFAGGGNDAADAVDAALAGARKEFAAGEPTSRGADFA</sequence>
<name>A0A7X0KZE1_9ACTN</name>
<dbReference type="AlphaFoldDB" id="A0A7X0KZE1"/>
<reference evidence="1 2" key="1">
    <citation type="submission" date="2020-08" db="EMBL/GenBank/DDBJ databases">
        <title>Sequencing the genomes of 1000 actinobacteria strains.</title>
        <authorList>
            <person name="Klenk H.-P."/>
        </authorList>
    </citation>
    <scope>NUCLEOTIDE SEQUENCE [LARGE SCALE GENOMIC DNA]</scope>
    <source>
        <strain evidence="1 2">DSM 43675</strain>
    </source>
</reference>
<dbReference type="Proteomes" id="UP000546324">
    <property type="component" value="Unassembled WGS sequence"/>
</dbReference>
<dbReference type="RefSeq" id="WP_221493179.1">
    <property type="nucleotide sequence ID" value="NZ_JACHMQ010000001.1"/>
</dbReference>
<evidence type="ECO:0000313" key="1">
    <source>
        <dbReference type="EMBL" id="MBB6396378.1"/>
    </source>
</evidence>
<organism evidence="1 2">
    <name type="scientific">Actinomadura coerulea</name>
    <dbReference type="NCBI Taxonomy" id="46159"/>
    <lineage>
        <taxon>Bacteria</taxon>
        <taxon>Bacillati</taxon>
        <taxon>Actinomycetota</taxon>
        <taxon>Actinomycetes</taxon>
        <taxon>Streptosporangiales</taxon>
        <taxon>Thermomonosporaceae</taxon>
        <taxon>Actinomadura</taxon>
    </lineage>
</organism>
<keyword evidence="2" id="KW-1185">Reference proteome</keyword>
<gene>
    <name evidence="1" type="ORF">BKA00_003292</name>
</gene>
<proteinExistence type="predicted"/>
<dbReference type="EMBL" id="JACHMQ010000001">
    <property type="protein sequence ID" value="MBB6396378.1"/>
    <property type="molecule type" value="Genomic_DNA"/>
</dbReference>